<comment type="caution">
    <text evidence="4">The sequence shown here is derived from an EMBL/GenBank/DDBJ whole genome shotgun (WGS) entry which is preliminary data.</text>
</comment>
<name>A0AAE0R420_9TELE</name>
<evidence type="ECO:0000313" key="4">
    <source>
        <dbReference type="EMBL" id="KAK3542778.1"/>
    </source>
</evidence>
<keyword evidence="5" id="KW-1185">Reference proteome</keyword>
<sequence>MHLLLPQAQSGRGELRHRQPRTVGGKAGPRGVEALAGGSQTSVPGAHRSQEPRIPSRADALSPLFTPEENPEVPETILPERVIVSPITWSEETLPPTNASTNTPSGCPPGLKYITRARRTPLIHSTHTSLGTGHLGVNETLSLLKDHFWWPNMASDVRRYVQGCRDCAMSKSPRHLPSGKLLPLPIPNHPWSHLGVDFITDLPVSKYYTCIFVVVDRFSKSCHLIPLKGLPTAMEIAELMFNHIFRYFGIPEDIVSDRGPQFISRVWKAFFSRLGVAVSLSGRRRGRSRRSVATSVPSVTATRTLGASTWIGQSTHKTSYVNHPPA</sequence>
<dbReference type="EMBL" id="JAUCMX010000006">
    <property type="protein sequence ID" value="KAK3542778.1"/>
    <property type="molecule type" value="Genomic_DNA"/>
</dbReference>
<evidence type="ECO:0000313" key="5">
    <source>
        <dbReference type="Proteomes" id="UP001274896"/>
    </source>
</evidence>
<feature type="domain" description="Integrase catalytic" evidence="3">
    <location>
        <begin position="186"/>
        <end position="299"/>
    </location>
</feature>
<dbReference type="AlphaFoldDB" id="A0AAE0R420"/>
<dbReference type="Gene3D" id="3.30.420.10">
    <property type="entry name" value="Ribonuclease H-like superfamily/Ribonuclease H"/>
    <property type="match status" value="1"/>
</dbReference>
<dbReference type="PANTHER" id="PTHR37984">
    <property type="entry name" value="PROTEIN CBG26694"/>
    <property type="match status" value="1"/>
</dbReference>
<dbReference type="SUPFAM" id="SSF53098">
    <property type="entry name" value="Ribonuclease H-like"/>
    <property type="match status" value="1"/>
</dbReference>
<organism evidence="4 5">
    <name type="scientific">Hemibagrus guttatus</name>
    <dbReference type="NCBI Taxonomy" id="175788"/>
    <lineage>
        <taxon>Eukaryota</taxon>
        <taxon>Metazoa</taxon>
        <taxon>Chordata</taxon>
        <taxon>Craniata</taxon>
        <taxon>Vertebrata</taxon>
        <taxon>Euteleostomi</taxon>
        <taxon>Actinopterygii</taxon>
        <taxon>Neopterygii</taxon>
        <taxon>Teleostei</taxon>
        <taxon>Ostariophysi</taxon>
        <taxon>Siluriformes</taxon>
        <taxon>Bagridae</taxon>
        <taxon>Hemibagrus</taxon>
    </lineage>
</organism>
<reference evidence="4" key="1">
    <citation type="submission" date="2023-06" db="EMBL/GenBank/DDBJ databases">
        <title>Male Hemibagrus guttatus genome.</title>
        <authorList>
            <person name="Bian C."/>
        </authorList>
    </citation>
    <scope>NUCLEOTIDE SEQUENCE</scope>
    <source>
        <strain evidence="4">Male_cb2023</strain>
        <tissue evidence="4">Muscle</tissue>
    </source>
</reference>
<evidence type="ECO:0000256" key="2">
    <source>
        <dbReference type="SAM" id="MobiDB-lite"/>
    </source>
</evidence>
<dbReference type="GO" id="GO:0015074">
    <property type="term" value="P:DNA integration"/>
    <property type="evidence" value="ECO:0007669"/>
    <property type="project" value="InterPro"/>
</dbReference>
<evidence type="ECO:0000256" key="1">
    <source>
        <dbReference type="ARBA" id="ARBA00039658"/>
    </source>
</evidence>
<accession>A0AAE0R420</accession>
<dbReference type="InterPro" id="IPR041588">
    <property type="entry name" value="Integrase_H2C2"/>
</dbReference>
<dbReference type="InterPro" id="IPR012337">
    <property type="entry name" value="RNaseH-like_sf"/>
</dbReference>
<dbReference type="InterPro" id="IPR036397">
    <property type="entry name" value="RNaseH_sf"/>
</dbReference>
<evidence type="ECO:0000259" key="3">
    <source>
        <dbReference type="PROSITE" id="PS50994"/>
    </source>
</evidence>
<gene>
    <name evidence="4" type="ORF">QTP70_002977</name>
</gene>
<dbReference type="Proteomes" id="UP001274896">
    <property type="component" value="Unassembled WGS sequence"/>
</dbReference>
<dbReference type="Pfam" id="PF00665">
    <property type="entry name" value="rve"/>
    <property type="match status" value="1"/>
</dbReference>
<protein>
    <recommendedName>
        <fullName evidence="1">Gypsy retrotransposon integrase-like protein 1</fullName>
    </recommendedName>
</protein>
<feature type="region of interest" description="Disordered" evidence="2">
    <location>
        <begin position="1"/>
        <end position="54"/>
    </location>
</feature>
<dbReference type="PROSITE" id="PS50994">
    <property type="entry name" value="INTEGRASE"/>
    <property type="match status" value="1"/>
</dbReference>
<dbReference type="PANTHER" id="PTHR37984:SF15">
    <property type="entry name" value="INTEGRASE CATALYTIC DOMAIN-CONTAINING PROTEIN"/>
    <property type="match status" value="1"/>
</dbReference>
<dbReference type="Pfam" id="PF17921">
    <property type="entry name" value="Integrase_H2C2"/>
    <property type="match status" value="1"/>
</dbReference>
<dbReference type="InterPro" id="IPR050951">
    <property type="entry name" value="Retrovirus_Pol_polyprotein"/>
</dbReference>
<dbReference type="InterPro" id="IPR001584">
    <property type="entry name" value="Integrase_cat-core"/>
</dbReference>
<dbReference type="Gene3D" id="1.10.340.70">
    <property type="match status" value="1"/>
</dbReference>
<dbReference type="GO" id="GO:0003676">
    <property type="term" value="F:nucleic acid binding"/>
    <property type="evidence" value="ECO:0007669"/>
    <property type="project" value="InterPro"/>
</dbReference>
<proteinExistence type="predicted"/>